<evidence type="ECO:0000256" key="1">
    <source>
        <dbReference type="SAM" id="Coils"/>
    </source>
</evidence>
<keyword evidence="1" id="KW-0175">Coiled coil</keyword>
<sequence length="246" mass="27278">MTSAPIAQQRRLIELQELDSKLARLAYERSHLPVLASIEKTIERLKANRRDAVVSQGALEDAKREATRVEEEVSQVVTRSATLRERLHSGAAAARDLSALQGEIDQLGRRQSALEERQLEAMEALERAQAAAAELDAAEQQIREEGRSFTATRDQEFARIDLERAEIAQRRADLAADLDHALLAEYEEVCARTGGLGAVALYGKRLDGAVEISPQELARILAAPEEQIIHAEENDVIIVRMNDPQD</sequence>
<dbReference type="RefSeq" id="WP_111837027.1">
    <property type="nucleotide sequence ID" value="NZ_UAPQ01000009.1"/>
</dbReference>
<organism evidence="3 4">
    <name type="scientific">Actinomyces bovis</name>
    <dbReference type="NCBI Taxonomy" id="1658"/>
    <lineage>
        <taxon>Bacteria</taxon>
        <taxon>Bacillati</taxon>
        <taxon>Actinomycetota</taxon>
        <taxon>Actinomycetes</taxon>
        <taxon>Actinomycetales</taxon>
        <taxon>Actinomycetaceae</taxon>
        <taxon>Actinomyces</taxon>
    </lineage>
</organism>
<reference evidence="3 4" key="1">
    <citation type="submission" date="2018-06" db="EMBL/GenBank/DDBJ databases">
        <authorList>
            <consortium name="Pathogen Informatics"/>
            <person name="Doyle S."/>
        </authorList>
    </citation>
    <scope>NUCLEOTIDE SEQUENCE [LARGE SCALE GENOMIC DNA]</scope>
    <source>
        <strain evidence="3 4">NCTC11535</strain>
    </source>
</reference>
<keyword evidence="4" id="KW-1185">Reference proteome</keyword>
<feature type="domain" description="CT398-like coiled coil hairpin" evidence="2">
    <location>
        <begin position="15"/>
        <end position="194"/>
    </location>
</feature>
<feature type="coiled-coil region" evidence="1">
    <location>
        <begin position="59"/>
        <end position="148"/>
    </location>
</feature>
<dbReference type="InterPro" id="IPR056003">
    <property type="entry name" value="CT398_CC_hairpin"/>
</dbReference>
<dbReference type="Pfam" id="PF24481">
    <property type="entry name" value="CT398_CC"/>
    <property type="match status" value="1"/>
</dbReference>
<dbReference type="Proteomes" id="UP000250006">
    <property type="component" value="Unassembled WGS sequence"/>
</dbReference>
<dbReference type="Gene3D" id="1.10.287.1490">
    <property type="match status" value="1"/>
</dbReference>
<evidence type="ECO:0000313" key="4">
    <source>
        <dbReference type="Proteomes" id="UP000250006"/>
    </source>
</evidence>
<evidence type="ECO:0000313" key="3">
    <source>
        <dbReference type="EMBL" id="SPT54130.1"/>
    </source>
</evidence>
<protein>
    <recommendedName>
        <fullName evidence="2">CT398-like coiled coil hairpin domain-containing protein</fullName>
    </recommendedName>
</protein>
<evidence type="ECO:0000259" key="2">
    <source>
        <dbReference type="Pfam" id="PF24481"/>
    </source>
</evidence>
<gene>
    <name evidence="3" type="ORF">NCTC11535_01830</name>
</gene>
<name>A0ABY1VPZ6_9ACTO</name>
<comment type="caution">
    <text evidence="3">The sequence shown here is derived from an EMBL/GenBank/DDBJ whole genome shotgun (WGS) entry which is preliminary data.</text>
</comment>
<dbReference type="EMBL" id="UAPQ01000009">
    <property type="protein sequence ID" value="SPT54130.1"/>
    <property type="molecule type" value="Genomic_DNA"/>
</dbReference>
<proteinExistence type="predicted"/>
<accession>A0ABY1VPZ6</accession>